<dbReference type="PANTHER" id="PTHR13364:SF6">
    <property type="entry name" value="SPERMATOGENESIS-DEFECTIVE PROTEIN 39 HOMOLOG"/>
    <property type="match status" value="1"/>
</dbReference>
<feature type="region of interest" description="Disordered" evidence="6">
    <location>
        <begin position="1"/>
        <end position="23"/>
    </location>
</feature>
<evidence type="ECO:0000313" key="9">
    <source>
        <dbReference type="Proteomes" id="UP001168821"/>
    </source>
</evidence>
<comment type="subcellular location">
    <subcellularLocation>
        <location evidence="2">Cytoplasmic vesicle</location>
    </subcellularLocation>
    <subcellularLocation>
        <location evidence="1">Early endosome</location>
    </subcellularLocation>
    <subcellularLocation>
        <location evidence="3">Late endosome</location>
    </subcellularLocation>
</comment>
<feature type="domain" description="Vps16 C-terminal" evidence="7">
    <location>
        <begin position="97"/>
        <end position="285"/>
    </location>
</feature>
<dbReference type="GO" id="GO:0005769">
    <property type="term" value="C:early endosome"/>
    <property type="evidence" value="ECO:0007669"/>
    <property type="project" value="UniProtKB-SubCell"/>
</dbReference>
<dbReference type="PANTHER" id="PTHR13364">
    <property type="entry name" value="DEFECTIVE SPERMATOGENESIS PROTEIN 39"/>
    <property type="match status" value="1"/>
</dbReference>
<evidence type="ECO:0000256" key="4">
    <source>
        <dbReference type="ARBA" id="ARBA00022753"/>
    </source>
</evidence>
<organism evidence="8 9">
    <name type="scientific">Zophobas morio</name>
    <dbReference type="NCBI Taxonomy" id="2755281"/>
    <lineage>
        <taxon>Eukaryota</taxon>
        <taxon>Metazoa</taxon>
        <taxon>Ecdysozoa</taxon>
        <taxon>Arthropoda</taxon>
        <taxon>Hexapoda</taxon>
        <taxon>Insecta</taxon>
        <taxon>Pterygota</taxon>
        <taxon>Neoptera</taxon>
        <taxon>Endopterygota</taxon>
        <taxon>Coleoptera</taxon>
        <taxon>Polyphaga</taxon>
        <taxon>Cucujiformia</taxon>
        <taxon>Tenebrionidae</taxon>
        <taxon>Zophobas</taxon>
    </lineage>
</organism>
<evidence type="ECO:0000256" key="5">
    <source>
        <dbReference type="ARBA" id="ARBA00023329"/>
    </source>
</evidence>
<dbReference type="AlphaFoldDB" id="A0AA38HL80"/>
<keyword evidence="9" id="KW-1185">Reference proteome</keyword>
<dbReference type="Pfam" id="PF04840">
    <property type="entry name" value="Vps16_C"/>
    <property type="match status" value="1"/>
</dbReference>
<dbReference type="GO" id="GO:0006886">
    <property type="term" value="P:intracellular protein transport"/>
    <property type="evidence" value="ECO:0007669"/>
    <property type="project" value="InterPro"/>
</dbReference>
<protein>
    <recommendedName>
        <fullName evidence="7">Vps16 C-terminal domain-containing protein</fullName>
    </recommendedName>
</protein>
<keyword evidence="4" id="KW-0967">Endosome</keyword>
<dbReference type="InterPro" id="IPR040057">
    <property type="entry name" value="Spe-39"/>
</dbReference>
<proteinExistence type="predicted"/>
<evidence type="ECO:0000256" key="6">
    <source>
        <dbReference type="SAM" id="MobiDB-lite"/>
    </source>
</evidence>
<keyword evidence="5" id="KW-0968">Cytoplasmic vesicle</keyword>
<gene>
    <name evidence="8" type="ORF">Zmor_002666</name>
</gene>
<reference evidence="8" key="1">
    <citation type="journal article" date="2023" name="G3 (Bethesda)">
        <title>Whole genome assemblies of Zophobas morio and Tenebrio molitor.</title>
        <authorList>
            <person name="Kaur S."/>
            <person name="Stinson S.A."/>
            <person name="diCenzo G.C."/>
        </authorList>
    </citation>
    <scope>NUCLEOTIDE SEQUENCE</scope>
    <source>
        <strain evidence="8">QUZm001</strain>
    </source>
</reference>
<dbReference type="GO" id="GO:0005770">
    <property type="term" value="C:late endosome"/>
    <property type="evidence" value="ECO:0007669"/>
    <property type="project" value="UniProtKB-SubCell"/>
</dbReference>
<evidence type="ECO:0000256" key="3">
    <source>
        <dbReference type="ARBA" id="ARBA00004603"/>
    </source>
</evidence>
<sequence>MASNEDFWNESSSSKFDFGDDEEDSSYTQGDCFAANVQENIPLQIDSIISNKCLKIILDETDSTVEHVVAPAEETIRRMFHAENFMLNTYRSFENKLQLLDAAIDIGDGNIIITVILFLSKTLNNNKFFTQLSRRKVAVRHYANYLIEKNSLQELADLYMATGHISYMKDIYCLLSKDIPNQNVQKLKQFNRDHSRELHTSEDKTEIQEILALLDFQIKHKLNSKSVIEQLINLCRSEWSRGNGDDVNNFKKLFKIDDFQFEWVEMSVLCKMQNWEKLIATFTKSVWVIKKKRALKSVIRPELFVVGISRHNPPEYVTEQFLSCISDASKVLYLAEKLKIHKIVVNYHVEQKDKTSLLKYMERVEPSSPAWFAIQSSLNNTDIKWKN</sequence>
<evidence type="ECO:0000256" key="1">
    <source>
        <dbReference type="ARBA" id="ARBA00004412"/>
    </source>
</evidence>
<dbReference type="GO" id="GO:0007034">
    <property type="term" value="P:vacuolar transport"/>
    <property type="evidence" value="ECO:0007669"/>
    <property type="project" value="TreeGrafter"/>
</dbReference>
<dbReference type="InterPro" id="IPR006925">
    <property type="entry name" value="Vps16_C"/>
</dbReference>
<name>A0AA38HL80_9CUCU</name>
<evidence type="ECO:0000259" key="7">
    <source>
        <dbReference type="Pfam" id="PF04840"/>
    </source>
</evidence>
<evidence type="ECO:0000256" key="2">
    <source>
        <dbReference type="ARBA" id="ARBA00004541"/>
    </source>
</evidence>
<accession>A0AA38HL80</accession>
<dbReference type="Proteomes" id="UP001168821">
    <property type="component" value="Unassembled WGS sequence"/>
</dbReference>
<comment type="caution">
    <text evidence="8">The sequence shown here is derived from an EMBL/GenBank/DDBJ whole genome shotgun (WGS) entry which is preliminary data.</text>
</comment>
<evidence type="ECO:0000313" key="8">
    <source>
        <dbReference type="EMBL" id="KAJ3639301.1"/>
    </source>
</evidence>
<dbReference type="EMBL" id="JALNTZ010000010">
    <property type="protein sequence ID" value="KAJ3639301.1"/>
    <property type="molecule type" value="Genomic_DNA"/>
</dbReference>